<organism evidence="2 3">
    <name type="scientific">Aspergillus niger ATCC 13496</name>
    <dbReference type="NCBI Taxonomy" id="1353008"/>
    <lineage>
        <taxon>Eukaryota</taxon>
        <taxon>Fungi</taxon>
        <taxon>Dikarya</taxon>
        <taxon>Ascomycota</taxon>
        <taxon>Pezizomycotina</taxon>
        <taxon>Eurotiomycetes</taxon>
        <taxon>Eurotiomycetidae</taxon>
        <taxon>Eurotiales</taxon>
        <taxon>Aspergillaceae</taxon>
        <taxon>Aspergillus</taxon>
        <taxon>Aspergillus subgen. Circumdati</taxon>
    </lineage>
</organism>
<reference evidence="2 3" key="1">
    <citation type="submission" date="2018-07" db="EMBL/GenBank/DDBJ databases">
        <title>Section-level genome sequencing of Aspergillus section Nigri to investigate inter- and intra-species variation.</title>
        <authorList>
            <consortium name="DOE Joint Genome Institute"/>
            <person name="Vesth T.C."/>
            <person name="Nybo J.L."/>
            <person name="Theobald S."/>
            <person name="Frisvad J.C."/>
            <person name="Larsen T.O."/>
            <person name="Nielsen K.F."/>
            <person name="Hoof J.B."/>
            <person name="Brandl J."/>
            <person name="Salamov A."/>
            <person name="Riley R."/>
            <person name="Gladden J.M."/>
            <person name="Phatale P."/>
            <person name="Nielsen M.T."/>
            <person name="Lyhne E.K."/>
            <person name="Kogle M.E."/>
            <person name="Strasser K."/>
            <person name="McDonnell E."/>
            <person name="Barry K."/>
            <person name="Clum A."/>
            <person name="Chen C."/>
            <person name="Nolan M."/>
            <person name="Sandor L."/>
            <person name="Kuo A."/>
            <person name="Lipzen A."/>
            <person name="Hainaut M."/>
            <person name="Drula E."/>
            <person name="Tsang A."/>
            <person name="Magnuson J.K."/>
            <person name="Henrissat B."/>
            <person name="Wiebenga A."/>
            <person name="Simmons B.A."/>
            <person name="Makela M.R."/>
            <person name="De vries R.P."/>
            <person name="Grigoriev I.V."/>
            <person name="Mortensen U.H."/>
            <person name="Baker S.E."/>
            <person name="Andersen M.R."/>
        </authorList>
    </citation>
    <scope>NUCLEOTIDE SEQUENCE [LARGE SCALE GENOMIC DNA]</scope>
    <source>
        <strain evidence="2 3">ATCC 13496</strain>
    </source>
</reference>
<evidence type="ECO:0000313" key="2">
    <source>
        <dbReference type="EMBL" id="RDH19981.1"/>
    </source>
</evidence>
<proteinExistence type="predicted"/>
<dbReference type="Proteomes" id="UP000253845">
    <property type="component" value="Unassembled WGS sequence"/>
</dbReference>
<gene>
    <name evidence="2" type="ORF">M747DRAFT_44905</name>
</gene>
<evidence type="ECO:0000256" key="1">
    <source>
        <dbReference type="SAM" id="MobiDB-lite"/>
    </source>
</evidence>
<evidence type="ECO:0000313" key="3">
    <source>
        <dbReference type="Proteomes" id="UP000253845"/>
    </source>
</evidence>
<dbReference type="VEuPathDB" id="FungiDB:M747DRAFT_44905"/>
<feature type="compositionally biased region" description="Polar residues" evidence="1">
    <location>
        <begin position="90"/>
        <end position="99"/>
    </location>
</feature>
<dbReference type="AlphaFoldDB" id="A0A370C3H0"/>
<dbReference type="EMBL" id="KZ851916">
    <property type="protein sequence ID" value="RDH19981.1"/>
    <property type="molecule type" value="Genomic_DNA"/>
</dbReference>
<feature type="region of interest" description="Disordered" evidence="1">
    <location>
        <begin position="72"/>
        <end position="125"/>
    </location>
</feature>
<sequence length="139" mass="14998">MASGAVAARSTVSSVHVCLHITTYASTTPDTGSKDCRCQCGLGCLWYLDTHRPLLEPTDTQTRLERKKVLQGLGIPPPRPTVVAPVSSRGFHNSSQTGTKEALVRQGIGLPRSSRGGLHKRAGSRWKNSTYGENCYSDT</sequence>
<name>A0A370C3H0_ASPNG</name>
<accession>A0A370C3H0</accession>
<protein>
    <submittedName>
        <fullName evidence="2">Uncharacterized protein</fullName>
    </submittedName>
</protein>